<protein>
    <submittedName>
        <fullName evidence="10">Amino acid permease</fullName>
    </submittedName>
</protein>
<dbReference type="Pfam" id="PF13520">
    <property type="entry name" value="AA_permease_2"/>
    <property type="match status" value="1"/>
</dbReference>
<dbReference type="GO" id="GO:0022857">
    <property type="term" value="F:transmembrane transporter activity"/>
    <property type="evidence" value="ECO:0007669"/>
    <property type="project" value="InterPro"/>
</dbReference>
<evidence type="ECO:0000256" key="4">
    <source>
        <dbReference type="ARBA" id="ARBA00022475"/>
    </source>
</evidence>
<feature type="transmembrane region" description="Helical" evidence="9">
    <location>
        <begin position="132"/>
        <end position="151"/>
    </location>
</feature>
<dbReference type="PIRSF" id="PIRSF006060">
    <property type="entry name" value="AA_transporter"/>
    <property type="match status" value="1"/>
</dbReference>
<evidence type="ECO:0000256" key="5">
    <source>
        <dbReference type="ARBA" id="ARBA00022692"/>
    </source>
</evidence>
<proteinExistence type="inferred from homology"/>
<feature type="transmembrane region" description="Helical" evidence="9">
    <location>
        <begin position="457"/>
        <end position="481"/>
    </location>
</feature>
<dbReference type="InterPro" id="IPR002293">
    <property type="entry name" value="AA/rel_permease1"/>
</dbReference>
<name>A0A5Q6S124_9ACTN</name>
<evidence type="ECO:0000256" key="6">
    <source>
        <dbReference type="ARBA" id="ARBA00022970"/>
    </source>
</evidence>
<dbReference type="Gene3D" id="1.20.1740.10">
    <property type="entry name" value="Amino acid/polyamine transporter I"/>
    <property type="match status" value="1"/>
</dbReference>
<feature type="transmembrane region" description="Helical" evidence="9">
    <location>
        <begin position="406"/>
        <end position="421"/>
    </location>
</feature>
<keyword evidence="8 9" id="KW-0472">Membrane</keyword>
<feature type="transmembrane region" description="Helical" evidence="9">
    <location>
        <begin position="283"/>
        <end position="316"/>
    </location>
</feature>
<dbReference type="RefSeq" id="WP_149769406.1">
    <property type="nucleotide sequence ID" value="NZ_VDFQ02000002.1"/>
</dbReference>
<dbReference type="InterPro" id="IPR050367">
    <property type="entry name" value="APC_superfamily"/>
</dbReference>
<evidence type="ECO:0000256" key="2">
    <source>
        <dbReference type="ARBA" id="ARBA00008220"/>
    </source>
</evidence>
<keyword evidence="7 9" id="KW-1133">Transmembrane helix</keyword>
<dbReference type="GO" id="GO:0006865">
    <property type="term" value="P:amino acid transport"/>
    <property type="evidence" value="ECO:0007669"/>
    <property type="project" value="UniProtKB-KW"/>
</dbReference>
<evidence type="ECO:0000256" key="7">
    <source>
        <dbReference type="ARBA" id="ARBA00022989"/>
    </source>
</evidence>
<comment type="subcellular location">
    <subcellularLocation>
        <location evidence="1">Cell membrane</location>
        <topology evidence="1">Multi-pass membrane protein</topology>
    </subcellularLocation>
</comment>
<gene>
    <name evidence="10" type="ORF">FE697_010045</name>
</gene>
<evidence type="ECO:0000256" key="8">
    <source>
        <dbReference type="ARBA" id="ARBA00023136"/>
    </source>
</evidence>
<feature type="transmembrane region" description="Helical" evidence="9">
    <location>
        <begin position="15"/>
        <end position="36"/>
    </location>
</feature>
<keyword evidence="6" id="KW-0029">Amino-acid transport</keyword>
<dbReference type="PANTHER" id="PTHR42770">
    <property type="entry name" value="AMINO ACID TRANSPORTER-RELATED"/>
    <property type="match status" value="1"/>
</dbReference>
<dbReference type="GO" id="GO:0005886">
    <property type="term" value="C:plasma membrane"/>
    <property type="evidence" value="ECO:0007669"/>
    <property type="project" value="UniProtKB-SubCell"/>
</dbReference>
<sequence>MTTNDRTSTSAVQKVGVLTLAGLVVGSMVGGGVFTLPKEFGAATGVLGAVVAWTIAGTGMLMLAFVFQSLAIRRPDLDAGIYSYAQAGFGNYLGFNSAWGYWASNVAGNVFFMVLTLATLGEFFPGLGDGDTVLAVAIASVGVWVFHALIARGVRQATVVNRVVTAAKLVPILVFIVIVAVAFDPATFADNMLGEQGGGSSSLFEQVTDTMLITTFVFLGIEGASVYSRLAAHRRDVGRATVLGLLSVLAIFVAVTMVSYGVLPRADLADARQPSMGAVLESVVGPWGATFISIGVMISVQGAYLAWTLLNAEILYTPARSAVMPRFLARTNRHETPIAALLVTNIAVQALLLLVLVIDDALDFMLKLDTALTLVPYLLTAGFALKLTITRETYGPGDERERRRQQLVAVLAVVYSCFLLYSAGVEYLLLACIVYAPGTLLYVVARRERSRRVFTRAEALCCVVLIGAAVAGVALVAAGTIDL</sequence>
<evidence type="ECO:0000256" key="3">
    <source>
        <dbReference type="ARBA" id="ARBA00022448"/>
    </source>
</evidence>
<dbReference type="NCBIfam" id="TIGR00905">
    <property type="entry name" value="2A0302"/>
    <property type="match status" value="1"/>
</dbReference>
<dbReference type="AlphaFoldDB" id="A0A5Q6S124"/>
<evidence type="ECO:0000256" key="1">
    <source>
        <dbReference type="ARBA" id="ARBA00004651"/>
    </source>
</evidence>
<keyword evidence="4" id="KW-1003">Cell membrane</keyword>
<keyword evidence="3" id="KW-0813">Transport</keyword>
<keyword evidence="5 9" id="KW-0812">Transmembrane</keyword>
<dbReference type="EMBL" id="VDFQ02000002">
    <property type="protein sequence ID" value="KAA1423887.1"/>
    <property type="molecule type" value="Genomic_DNA"/>
</dbReference>
<feature type="transmembrane region" description="Helical" evidence="9">
    <location>
        <begin position="364"/>
        <end position="385"/>
    </location>
</feature>
<feature type="transmembrane region" description="Helical" evidence="9">
    <location>
        <begin position="211"/>
        <end position="230"/>
    </location>
</feature>
<feature type="transmembrane region" description="Helical" evidence="9">
    <location>
        <begin position="42"/>
        <end position="67"/>
    </location>
</feature>
<organism evidence="10 11">
    <name type="scientific">Mumia zhuanghuii</name>
    <dbReference type="NCBI Taxonomy" id="2585211"/>
    <lineage>
        <taxon>Bacteria</taxon>
        <taxon>Bacillati</taxon>
        <taxon>Actinomycetota</taxon>
        <taxon>Actinomycetes</taxon>
        <taxon>Propionibacteriales</taxon>
        <taxon>Nocardioidaceae</taxon>
        <taxon>Mumia</taxon>
    </lineage>
</organism>
<feature type="transmembrane region" description="Helical" evidence="9">
    <location>
        <begin position="337"/>
        <end position="358"/>
    </location>
</feature>
<feature type="transmembrane region" description="Helical" evidence="9">
    <location>
        <begin position="163"/>
        <end position="183"/>
    </location>
</feature>
<reference evidence="10 11" key="1">
    <citation type="submission" date="2019-09" db="EMBL/GenBank/DDBJ databases">
        <title>Mumia zhuanghuii sp. nov. isolated from the intestinal contents of plateau pika (Ochotona curzoniae) in the Qinghai-Tibet plateau of China.</title>
        <authorList>
            <person name="Tian Z."/>
        </authorList>
    </citation>
    <scope>NUCLEOTIDE SEQUENCE [LARGE SCALE GENOMIC DNA]</scope>
    <source>
        <strain evidence="11">350</strain>
    </source>
</reference>
<evidence type="ECO:0000313" key="10">
    <source>
        <dbReference type="EMBL" id="KAA1423887.1"/>
    </source>
</evidence>
<evidence type="ECO:0000313" key="11">
    <source>
        <dbReference type="Proteomes" id="UP000307768"/>
    </source>
</evidence>
<dbReference type="InterPro" id="IPR004754">
    <property type="entry name" value="Amino_acid_antiprt"/>
</dbReference>
<accession>A0A5Q6S124</accession>
<comment type="similarity">
    <text evidence="2">Belongs to the amino acid-polyamine-organocation (APC) superfamily. Basic amino acid/polyamine antiporter (APA) (TC 2.A.3.2) family.</text>
</comment>
<dbReference type="Proteomes" id="UP000307768">
    <property type="component" value="Unassembled WGS sequence"/>
</dbReference>
<comment type="caution">
    <text evidence="10">The sequence shown here is derived from an EMBL/GenBank/DDBJ whole genome shotgun (WGS) entry which is preliminary data.</text>
</comment>
<dbReference type="PANTHER" id="PTHR42770:SF4">
    <property type="entry name" value="ARGININE_ORNITHINE ANTIPORTER-RELATED"/>
    <property type="match status" value="1"/>
</dbReference>
<dbReference type="OrthoDB" id="3185104at2"/>
<feature type="transmembrane region" description="Helical" evidence="9">
    <location>
        <begin position="242"/>
        <end position="263"/>
    </location>
</feature>
<evidence type="ECO:0000256" key="9">
    <source>
        <dbReference type="SAM" id="Phobius"/>
    </source>
</evidence>
<feature type="transmembrane region" description="Helical" evidence="9">
    <location>
        <begin position="427"/>
        <end position="445"/>
    </location>
</feature>